<keyword evidence="1" id="KW-0812">Transmembrane</keyword>
<proteinExistence type="predicted"/>
<protein>
    <submittedName>
        <fullName evidence="2">Uncharacterized protein</fullName>
    </submittedName>
</protein>
<keyword evidence="1" id="KW-1133">Transmembrane helix</keyword>
<name>A0A225D8Q6_9BACT</name>
<feature type="transmembrane region" description="Helical" evidence="1">
    <location>
        <begin position="169"/>
        <end position="191"/>
    </location>
</feature>
<dbReference type="AlphaFoldDB" id="A0A225D8Q6"/>
<reference evidence="3" key="1">
    <citation type="submission" date="2017-06" db="EMBL/GenBank/DDBJ databases">
        <title>Genome analysis of Fimbriiglobus ruber SP5, the first member of the order Planctomycetales with confirmed chitinolytic capability.</title>
        <authorList>
            <person name="Ravin N.V."/>
            <person name="Rakitin A.L."/>
            <person name="Ivanova A.A."/>
            <person name="Beletsky A.V."/>
            <person name="Kulichevskaya I.S."/>
            <person name="Mardanov A.V."/>
            <person name="Dedysh S.N."/>
        </authorList>
    </citation>
    <scope>NUCLEOTIDE SEQUENCE [LARGE SCALE GENOMIC DNA]</scope>
    <source>
        <strain evidence="3">SP5</strain>
    </source>
</reference>
<evidence type="ECO:0000313" key="3">
    <source>
        <dbReference type="Proteomes" id="UP000214646"/>
    </source>
</evidence>
<evidence type="ECO:0000313" key="2">
    <source>
        <dbReference type="EMBL" id="OWK37832.1"/>
    </source>
</evidence>
<gene>
    <name evidence="2" type="ORF">FRUB_06952</name>
</gene>
<keyword evidence="1" id="KW-0472">Membrane</keyword>
<accession>A0A225D8Q6</accession>
<organism evidence="2 3">
    <name type="scientific">Fimbriiglobus ruber</name>
    <dbReference type="NCBI Taxonomy" id="1908690"/>
    <lineage>
        <taxon>Bacteria</taxon>
        <taxon>Pseudomonadati</taxon>
        <taxon>Planctomycetota</taxon>
        <taxon>Planctomycetia</taxon>
        <taxon>Gemmatales</taxon>
        <taxon>Gemmataceae</taxon>
        <taxon>Fimbriiglobus</taxon>
    </lineage>
</organism>
<comment type="caution">
    <text evidence="2">The sequence shown here is derived from an EMBL/GenBank/DDBJ whole genome shotgun (WGS) entry which is preliminary data.</text>
</comment>
<keyword evidence="3" id="KW-1185">Reference proteome</keyword>
<dbReference type="Proteomes" id="UP000214646">
    <property type="component" value="Unassembled WGS sequence"/>
</dbReference>
<sequence length="200" mass="21960">MLFWTQLMARPAPLPEEEITIVEAKDSVTGKSTVRIPLNGIETPIKGQRCYLEATDEGMRLLDSGGEILTAIPAGEIVTRIHLPSFWGTSSLMIEWENKEEPFHFETKKDVVQQVRDLVAVSLKLHPEAAIEAMRKRGFYSLAIGGVCLALGVVVTFTSFAAAGANGRFYIMTGLLGFGTASLCRGLYWLVKAANLKSKR</sequence>
<feature type="transmembrane region" description="Helical" evidence="1">
    <location>
        <begin position="139"/>
        <end position="163"/>
    </location>
</feature>
<dbReference type="EMBL" id="NIDE01000014">
    <property type="protein sequence ID" value="OWK37832.1"/>
    <property type="molecule type" value="Genomic_DNA"/>
</dbReference>
<evidence type="ECO:0000256" key="1">
    <source>
        <dbReference type="SAM" id="Phobius"/>
    </source>
</evidence>